<comment type="similarity">
    <text evidence="2">Belongs to the zinc-containing alcohol dehydrogenase family.</text>
</comment>
<dbReference type="Proteomes" id="UP001601992">
    <property type="component" value="Unassembled WGS sequence"/>
</dbReference>
<proteinExistence type="inferred from homology"/>
<dbReference type="SUPFAM" id="SSF51735">
    <property type="entry name" value="NAD(P)-binding Rossmann-fold domains"/>
    <property type="match status" value="1"/>
</dbReference>
<gene>
    <name evidence="5" type="ORF">ACFYXQ_15340</name>
</gene>
<evidence type="ECO:0000256" key="2">
    <source>
        <dbReference type="RuleBase" id="RU361277"/>
    </source>
</evidence>
<comment type="cofactor">
    <cofactor evidence="2">
        <name>Zn(2+)</name>
        <dbReference type="ChEBI" id="CHEBI:29105"/>
    </cofactor>
</comment>
<dbReference type="RefSeq" id="WP_387403890.1">
    <property type="nucleotide sequence ID" value="NZ_JBIAQY010000004.1"/>
</dbReference>
<dbReference type="InterPro" id="IPR002328">
    <property type="entry name" value="ADH_Zn_CS"/>
</dbReference>
<dbReference type="PROSITE" id="PS00059">
    <property type="entry name" value="ADH_ZINC"/>
    <property type="match status" value="1"/>
</dbReference>
<dbReference type="Pfam" id="PF00107">
    <property type="entry name" value="ADH_zinc_N"/>
    <property type="match status" value="1"/>
</dbReference>
<evidence type="ECO:0000259" key="3">
    <source>
        <dbReference type="Pfam" id="PF00107"/>
    </source>
</evidence>
<evidence type="ECO:0000259" key="4">
    <source>
        <dbReference type="Pfam" id="PF08240"/>
    </source>
</evidence>
<dbReference type="PANTHER" id="PTHR43189">
    <property type="entry name" value="ZINC-TYPE ALCOHOL DEHYDROGENASE-LIKE PROTEIN C1198.01-RELATED"/>
    <property type="match status" value="1"/>
</dbReference>
<keyword evidence="1" id="KW-0560">Oxidoreductase</keyword>
<dbReference type="InterPro" id="IPR013149">
    <property type="entry name" value="ADH-like_C"/>
</dbReference>
<feature type="domain" description="Alcohol dehydrogenase-like N-terminal" evidence="4">
    <location>
        <begin position="22"/>
        <end position="137"/>
    </location>
</feature>
<reference evidence="5 6" key="1">
    <citation type="submission" date="2024-10" db="EMBL/GenBank/DDBJ databases">
        <title>The Natural Products Discovery Center: Release of the First 8490 Sequenced Strains for Exploring Actinobacteria Biosynthetic Diversity.</title>
        <authorList>
            <person name="Kalkreuter E."/>
            <person name="Kautsar S.A."/>
            <person name="Yang D."/>
            <person name="Bader C.D."/>
            <person name="Teijaro C.N."/>
            <person name="Fluegel L."/>
            <person name="Davis C.M."/>
            <person name="Simpson J.R."/>
            <person name="Lauterbach L."/>
            <person name="Steele A.D."/>
            <person name="Gui C."/>
            <person name="Meng S."/>
            <person name="Li G."/>
            <person name="Viehrig K."/>
            <person name="Ye F."/>
            <person name="Su P."/>
            <person name="Kiefer A.F."/>
            <person name="Nichols A."/>
            <person name="Cepeda A.J."/>
            <person name="Yan W."/>
            <person name="Fan B."/>
            <person name="Jiang Y."/>
            <person name="Adhikari A."/>
            <person name="Zheng C.-J."/>
            <person name="Schuster L."/>
            <person name="Cowan T.M."/>
            <person name="Smanski M.J."/>
            <person name="Chevrette M.G."/>
            <person name="De Carvalho L.P.S."/>
            <person name="Shen B."/>
        </authorList>
    </citation>
    <scope>NUCLEOTIDE SEQUENCE [LARGE SCALE GENOMIC DNA]</scope>
    <source>
        <strain evidence="5 6">NPDC002593</strain>
    </source>
</reference>
<name>A0ABW6RYP6_9NOCA</name>
<evidence type="ECO:0000313" key="6">
    <source>
        <dbReference type="Proteomes" id="UP001601992"/>
    </source>
</evidence>
<dbReference type="Gene3D" id="3.40.50.720">
    <property type="entry name" value="NAD(P)-binding Rossmann-like Domain"/>
    <property type="match status" value="1"/>
</dbReference>
<sequence>MKAVVLRHGDLVVTDIPEPPLGPGQLLVQPLAVGICGSDLSARQHTGEFLAAHREAGVDGALFDSGRDVVFGHELTGRVVRVGVGVTDFHPGQNLVILPMVIGTDGVMHTLGYANDYPGGLAERIVVQAYGHLPIPDSVSPYLAAVTEPMATGLNAVLRSGIQAGAAAVVTGCGPVGLGAVVDLAYRGIHPIIASDPSAQRREIAKAYGADIVVDPAQQDPLTVYRDQTATARELFVFEASAASGLLDRLMAAVPPFTRILVVGAGMTRESIRTVTGVLKNVSIEFVGGPGKNEDRYIALDQMFAHLVEGRFDPAAMVTGYAGLDSVAEVFDALRPRNAAAIEHVKILVRPDVTQRGIVPNSL</sequence>
<comment type="caution">
    <text evidence="5">The sequence shown here is derived from an EMBL/GenBank/DDBJ whole genome shotgun (WGS) entry which is preliminary data.</text>
</comment>
<accession>A0ABW6RYP6</accession>
<organism evidence="5 6">
    <name type="scientific">Nocardia jiangxiensis</name>
    <dbReference type="NCBI Taxonomy" id="282685"/>
    <lineage>
        <taxon>Bacteria</taxon>
        <taxon>Bacillati</taxon>
        <taxon>Actinomycetota</taxon>
        <taxon>Actinomycetes</taxon>
        <taxon>Mycobacteriales</taxon>
        <taxon>Nocardiaceae</taxon>
        <taxon>Nocardia</taxon>
    </lineage>
</organism>
<dbReference type="InterPro" id="IPR011032">
    <property type="entry name" value="GroES-like_sf"/>
</dbReference>
<keyword evidence="2" id="KW-0862">Zinc</keyword>
<protein>
    <submittedName>
        <fullName evidence="5">Alcohol dehydrogenase catalytic domain-containing protein</fullName>
    </submittedName>
</protein>
<dbReference type="SUPFAM" id="SSF50129">
    <property type="entry name" value="GroES-like"/>
    <property type="match status" value="1"/>
</dbReference>
<dbReference type="Pfam" id="PF08240">
    <property type="entry name" value="ADH_N"/>
    <property type="match status" value="1"/>
</dbReference>
<dbReference type="InterPro" id="IPR013154">
    <property type="entry name" value="ADH-like_N"/>
</dbReference>
<evidence type="ECO:0000256" key="1">
    <source>
        <dbReference type="ARBA" id="ARBA00023002"/>
    </source>
</evidence>
<evidence type="ECO:0000313" key="5">
    <source>
        <dbReference type="EMBL" id="MFF3569146.1"/>
    </source>
</evidence>
<feature type="domain" description="Alcohol dehydrogenase-like C-terminal" evidence="3">
    <location>
        <begin position="175"/>
        <end position="291"/>
    </location>
</feature>
<dbReference type="PANTHER" id="PTHR43189:SF1">
    <property type="entry name" value="ZINC-TYPE ALCOHOL DEHYDROGENASE-LIKE PROTEIN C1198.01"/>
    <property type="match status" value="1"/>
</dbReference>
<keyword evidence="2" id="KW-0479">Metal-binding</keyword>
<dbReference type="Gene3D" id="3.90.180.10">
    <property type="entry name" value="Medium-chain alcohol dehydrogenases, catalytic domain"/>
    <property type="match status" value="1"/>
</dbReference>
<dbReference type="EMBL" id="JBIAQY010000004">
    <property type="protein sequence ID" value="MFF3569146.1"/>
    <property type="molecule type" value="Genomic_DNA"/>
</dbReference>
<dbReference type="InterPro" id="IPR036291">
    <property type="entry name" value="NAD(P)-bd_dom_sf"/>
</dbReference>
<keyword evidence="6" id="KW-1185">Reference proteome</keyword>